<feature type="domain" description="N-acetyltransferase" evidence="4">
    <location>
        <begin position="6"/>
        <end position="164"/>
    </location>
</feature>
<accession>A0A6A8MEC6</accession>
<evidence type="ECO:0000256" key="2">
    <source>
        <dbReference type="ARBA" id="ARBA00023315"/>
    </source>
</evidence>
<evidence type="ECO:0000256" key="3">
    <source>
        <dbReference type="ARBA" id="ARBA00038502"/>
    </source>
</evidence>
<keyword evidence="1 5" id="KW-0808">Transferase</keyword>
<dbReference type="GO" id="GO:0008999">
    <property type="term" value="F:protein-N-terminal-alanine acetyltransferase activity"/>
    <property type="evidence" value="ECO:0007669"/>
    <property type="project" value="TreeGrafter"/>
</dbReference>
<dbReference type="InterPro" id="IPR051531">
    <property type="entry name" value="N-acetyltransferase"/>
</dbReference>
<dbReference type="PANTHER" id="PTHR43792">
    <property type="entry name" value="GNAT FAMILY, PUTATIVE (AFU_ORTHOLOGUE AFUA_3G00765)-RELATED-RELATED"/>
    <property type="match status" value="1"/>
</dbReference>
<name>A0A6A8MEC6_9LACO</name>
<comment type="caution">
    <text evidence="5">The sequence shown here is derived from an EMBL/GenBank/DDBJ whole genome shotgun (WGS) entry which is preliminary data.</text>
</comment>
<comment type="similarity">
    <text evidence="3">Belongs to the acetyltransferase family. RimJ subfamily.</text>
</comment>
<dbReference type="GO" id="GO:0005737">
    <property type="term" value="C:cytoplasm"/>
    <property type="evidence" value="ECO:0007669"/>
    <property type="project" value="TreeGrafter"/>
</dbReference>
<dbReference type="PANTHER" id="PTHR43792:SF8">
    <property type="entry name" value="[RIBOSOMAL PROTEIN US5]-ALANINE N-ACETYLTRANSFERASE"/>
    <property type="match status" value="1"/>
</dbReference>
<keyword evidence="6" id="KW-1185">Reference proteome</keyword>
<protein>
    <submittedName>
        <fullName evidence="5">GNAT family N-acetyltransferase</fullName>
    </submittedName>
</protein>
<dbReference type="EMBL" id="VUMX01000012">
    <property type="protein sequence ID" value="MST87133.1"/>
    <property type="molecule type" value="Genomic_DNA"/>
</dbReference>
<keyword evidence="2" id="KW-0012">Acyltransferase</keyword>
<dbReference type="SUPFAM" id="SSF55729">
    <property type="entry name" value="Acyl-CoA N-acyltransferases (Nat)"/>
    <property type="match status" value="1"/>
</dbReference>
<proteinExistence type="inferred from homology"/>
<dbReference type="InterPro" id="IPR000182">
    <property type="entry name" value="GNAT_dom"/>
</dbReference>
<dbReference type="Gene3D" id="3.40.630.30">
    <property type="match status" value="1"/>
</dbReference>
<dbReference type="PROSITE" id="PS51186">
    <property type="entry name" value="GNAT"/>
    <property type="match status" value="1"/>
</dbReference>
<dbReference type="AlphaFoldDB" id="A0A6A8MEC6"/>
<dbReference type="InterPro" id="IPR016181">
    <property type="entry name" value="Acyl_CoA_acyltransferase"/>
</dbReference>
<dbReference type="OrthoDB" id="9798081at2"/>
<gene>
    <name evidence="5" type="ORF">FYJ62_05650</name>
</gene>
<dbReference type="Pfam" id="PF13302">
    <property type="entry name" value="Acetyltransf_3"/>
    <property type="match status" value="1"/>
</dbReference>
<evidence type="ECO:0000313" key="6">
    <source>
        <dbReference type="Proteomes" id="UP000438120"/>
    </source>
</evidence>
<evidence type="ECO:0000313" key="5">
    <source>
        <dbReference type="EMBL" id="MST87133.1"/>
    </source>
</evidence>
<evidence type="ECO:0000256" key="1">
    <source>
        <dbReference type="ARBA" id="ARBA00022679"/>
    </source>
</evidence>
<sequence>MQGERVYLRPFEDSDAAKLLEWGQNSRYHDLAGFAQYQNLGQAKQAVRQYQCRPYSYAICKNGSDRPIGLIELYQRDLVSMEVGFLLDEKAEGQGYMTESLDLILRFAFADLHLQEVWAGCYDGNLKPQKLLRKFGFTEKYEVDYRKIPPFFNFSAKYYLLKATQWHRI</sequence>
<organism evidence="5 6">
    <name type="scientific">Lactobacillus porci</name>
    <dbReference type="NCBI Taxonomy" id="2012477"/>
    <lineage>
        <taxon>Bacteria</taxon>
        <taxon>Bacillati</taxon>
        <taxon>Bacillota</taxon>
        <taxon>Bacilli</taxon>
        <taxon>Lactobacillales</taxon>
        <taxon>Lactobacillaceae</taxon>
        <taxon>Lactobacillus</taxon>
    </lineage>
</organism>
<reference evidence="5 6" key="1">
    <citation type="submission" date="2019-08" db="EMBL/GenBank/DDBJ databases">
        <title>In-depth cultivation of the pig gut microbiome towards novel bacterial diversity and tailored functional studies.</title>
        <authorList>
            <person name="Wylensek D."/>
            <person name="Hitch T.C.A."/>
            <person name="Clavel T."/>
        </authorList>
    </citation>
    <scope>NUCLEOTIDE SEQUENCE [LARGE SCALE GENOMIC DNA]</scope>
    <source>
        <strain evidence="5 6">Bifido-178-WT-2B</strain>
    </source>
</reference>
<evidence type="ECO:0000259" key="4">
    <source>
        <dbReference type="PROSITE" id="PS51186"/>
    </source>
</evidence>
<dbReference type="Proteomes" id="UP000438120">
    <property type="component" value="Unassembled WGS sequence"/>
</dbReference>